<proteinExistence type="predicted"/>
<protein>
    <submittedName>
        <fullName evidence="3">Glycosyl transferase family 11</fullName>
    </submittedName>
</protein>
<dbReference type="Pfam" id="PF01531">
    <property type="entry name" value="Glyco_transf_11"/>
    <property type="match status" value="1"/>
</dbReference>
<name>A0A1M4TAM7_9BACE</name>
<dbReference type="STRING" id="871325.SAMN05444349_10265"/>
<dbReference type="GO" id="GO:0016020">
    <property type="term" value="C:membrane"/>
    <property type="evidence" value="ECO:0007669"/>
    <property type="project" value="InterPro"/>
</dbReference>
<dbReference type="InterPro" id="IPR002516">
    <property type="entry name" value="Glyco_trans_11"/>
</dbReference>
<accession>A0A1M4TAM7</accession>
<dbReference type="EMBL" id="FQVD01000002">
    <property type="protein sequence ID" value="SHE41579.1"/>
    <property type="molecule type" value="Genomic_DNA"/>
</dbReference>
<keyword evidence="4" id="KW-1185">Reference proteome</keyword>
<evidence type="ECO:0000313" key="4">
    <source>
        <dbReference type="Proteomes" id="UP000184436"/>
    </source>
</evidence>
<evidence type="ECO:0000256" key="2">
    <source>
        <dbReference type="ARBA" id="ARBA00022679"/>
    </source>
</evidence>
<dbReference type="CDD" id="cd11301">
    <property type="entry name" value="Fut1_Fut2_like"/>
    <property type="match status" value="1"/>
</dbReference>
<dbReference type="PANTHER" id="PTHR11927">
    <property type="entry name" value="GALACTOSIDE 2-L-FUCOSYLTRANSFERASE"/>
    <property type="match status" value="1"/>
</dbReference>
<dbReference type="GO" id="GO:0005975">
    <property type="term" value="P:carbohydrate metabolic process"/>
    <property type="evidence" value="ECO:0007669"/>
    <property type="project" value="InterPro"/>
</dbReference>
<dbReference type="AlphaFoldDB" id="A0A1M4TAM7"/>
<gene>
    <name evidence="3" type="ORF">SAMN05444349_10265</name>
</gene>
<sequence length="301" mass="36197">MKQIVAIQNGLGNQMFDYAFYLALKRIYPKARITTYLFARRCDHNGLEIDKIFSLPLSEQIRDRILMRIYRKLYYLSKKQTFKGIFGRYILKLLYNLHMGLCMEKPEIPYQGAQSYIWNRKYKVFWGGWMSEKWFLPIKEEIRKCFSFDLQKLSPKSAKLLEELSQTETNSISIHVRRGDYLKNPQYFDICNTVYYRKAIGLIKEKTDNARFYVFSDDIQWVKENLELPQNTVYVNWNMKTDSWQDMCLMSHCRHHIIANSTFSWWGAWLNKNEKKIVICPKMFSRTENLVNVMPDEWIKI</sequence>
<organism evidence="3 4">
    <name type="scientific">Bacteroides faecichinchillae</name>
    <dbReference type="NCBI Taxonomy" id="871325"/>
    <lineage>
        <taxon>Bacteria</taxon>
        <taxon>Pseudomonadati</taxon>
        <taxon>Bacteroidota</taxon>
        <taxon>Bacteroidia</taxon>
        <taxon>Bacteroidales</taxon>
        <taxon>Bacteroidaceae</taxon>
        <taxon>Bacteroides</taxon>
    </lineage>
</organism>
<reference evidence="3 4" key="1">
    <citation type="submission" date="2016-11" db="EMBL/GenBank/DDBJ databases">
        <authorList>
            <person name="Jaros S."/>
            <person name="Januszkiewicz K."/>
            <person name="Wedrychowicz H."/>
        </authorList>
    </citation>
    <scope>NUCLEOTIDE SEQUENCE [LARGE SCALE GENOMIC DNA]</scope>
    <source>
        <strain evidence="3 4">DSM 26883</strain>
    </source>
</reference>
<evidence type="ECO:0000313" key="3">
    <source>
        <dbReference type="EMBL" id="SHE41579.1"/>
    </source>
</evidence>
<dbReference type="OrthoDB" id="9794601at2"/>
<keyword evidence="1" id="KW-0328">Glycosyltransferase</keyword>
<dbReference type="PANTHER" id="PTHR11927:SF9">
    <property type="entry name" value="L-FUCOSYLTRANSFERASE"/>
    <property type="match status" value="1"/>
</dbReference>
<keyword evidence="2 3" id="KW-0808">Transferase</keyword>
<dbReference type="RefSeq" id="WP_073349062.1">
    <property type="nucleotide sequence ID" value="NZ_FQVD01000002.1"/>
</dbReference>
<dbReference type="Gene3D" id="3.40.50.11350">
    <property type="match status" value="1"/>
</dbReference>
<dbReference type="Proteomes" id="UP000184436">
    <property type="component" value="Unassembled WGS sequence"/>
</dbReference>
<evidence type="ECO:0000256" key="1">
    <source>
        <dbReference type="ARBA" id="ARBA00022676"/>
    </source>
</evidence>
<dbReference type="GO" id="GO:0008107">
    <property type="term" value="F:galactoside 2-alpha-L-fucosyltransferase activity"/>
    <property type="evidence" value="ECO:0007669"/>
    <property type="project" value="InterPro"/>
</dbReference>